<dbReference type="PANTHER" id="PTHR40593">
    <property type="entry name" value="PENICILLIN-BINDING PROTEIN ACTIVATOR LPOB"/>
    <property type="match status" value="1"/>
</dbReference>
<feature type="signal peptide" evidence="2">
    <location>
        <begin position="1"/>
        <end position="22"/>
    </location>
</feature>
<evidence type="ECO:0000313" key="4">
    <source>
        <dbReference type="Proteomes" id="UP000242175"/>
    </source>
</evidence>
<evidence type="ECO:0008006" key="5">
    <source>
        <dbReference type="Google" id="ProtNLM"/>
    </source>
</evidence>
<evidence type="ECO:0000256" key="2">
    <source>
        <dbReference type="SAM" id="SignalP"/>
    </source>
</evidence>
<evidence type="ECO:0000256" key="1">
    <source>
        <dbReference type="SAM" id="MobiDB-lite"/>
    </source>
</evidence>
<dbReference type="Pfam" id="PF13036">
    <property type="entry name" value="LpoB"/>
    <property type="match status" value="1"/>
</dbReference>
<reference evidence="3 4" key="1">
    <citation type="journal article" date="2016" name="Int. J. Syst. Evol. Microbiol.">
        <title>Paraphotobacterium marinum gen. nov., sp. nov., a member of the family Vibrionaceae, isolated from surface seawater.</title>
        <authorList>
            <person name="Huang Z."/>
            <person name="Dong C."/>
            <person name="Shao Z."/>
        </authorList>
    </citation>
    <scope>NUCLEOTIDE SEQUENCE [LARGE SCALE GENOMIC DNA]</scope>
    <source>
        <strain evidence="3 4">NSCS20N07D</strain>
    </source>
</reference>
<sequence length="194" mass="21522">MKMKKIVYIAAGLFILSGCSSLKNLGQDNNTQETQKQSQKAQNKPPVKRDFNSEADSAAMDITKKLLSSTTVSNDQSNTPLIFIEGVKNNTNEYINTNNVKDIIKSNLVDSGKYGYPDSGKISEVKNQLGFNENDDFVNQSQIFQFSKMIGANYVVRSNINGKSNNYFLSMNLIDINSGAIKWSDKVKLGKKGE</sequence>
<organism evidence="3 4">
    <name type="scientific">Paraphotobacterium marinum</name>
    <dbReference type="NCBI Taxonomy" id="1755811"/>
    <lineage>
        <taxon>Bacteria</taxon>
        <taxon>Pseudomonadati</taxon>
        <taxon>Pseudomonadota</taxon>
        <taxon>Gammaproteobacteria</taxon>
        <taxon>Vibrionales</taxon>
        <taxon>Vibrionaceae</taxon>
        <taxon>Paraphotobacterium</taxon>
    </lineage>
</organism>
<keyword evidence="4" id="KW-1185">Reference proteome</keyword>
<dbReference type="AlphaFoldDB" id="A0A220VFB9"/>
<gene>
    <name evidence="3" type="ORF">CF386_06255</name>
</gene>
<dbReference type="GO" id="GO:0030234">
    <property type="term" value="F:enzyme regulator activity"/>
    <property type="evidence" value="ECO:0007669"/>
    <property type="project" value="TreeGrafter"/>
</dbReference>
<dbReference type="Proteomes" id="UP000242175">
    <property type="component" value="Chromosome large"/>
</dbReference>
<feature type="chain" id="PRO_5012217170" description="Penicillin-binding protein activator LpoB" evidence="2">
    <location>
        <begin position="23"/>
        <end position="194"/>
    </location>
</feature>
<dbReference type="PROSITE" id="PS51257">
    <property type="entry name" value="PROKAR_LIPOPROTEIN"/>
    <property type="match status" value="1"/>
</dbReference>
<dbReference type="GO" id="GO:0009252">
    <property type="term" value="P:peptidoglycan biosynthetic process"/>
    <property type="evidence" value="ECO:0007669"/>
    <property type="project" value="TreeGrafter"/>
</dbReference>
<dbReference type="Gene3D" id="3.40.50.10610">
    <property type="entry name" value="ABC-type transport auxiliary lipoprotein component"/>
    <property type="match status" value="1"/>
</dbReference>
<proteinExistence type="predicted"/>
<feature type="region of interest" description="Disordered" evidence="1">
    <location>
        <begin position="27"/>
        <end position="52"/>
    </location>
</feature>
<dbReference type="KEGG" id="pmai:CF386_06255"/>
<feature type="compositionally biased region" description="Polar residues" evidence="1">
    <location>
        <begin position="27"/>
        <end position="42"/>
    </location>
</feature>
<dbReference type="InterPro" id="IPR014094">
    <property type="entry name" value="LpoB"/>
</dbReference>
<dbReference type="GO" id="GO:0031241">
    <property type="term" value="C:periplasmic side of cell outer membrane"/>
    <property type="evidence" value="ECO:0007669"/>
    <property type="project" value="TreeGrafter"/>
</dbReference>
<name>A0A220VFB9_9GAMM</name>
<dbReference type="EMBL" id="CP022355">
    <property type="protein sequence ID" value="ASK78633.1"/>
    <property type="molecule type" value="Genomic_DNA"/>
</dbReference>
<protein>
    <recommendedName>
        <fullName evidence="5">Penicillin-binding protein activator LpoB</fullName>
    </recommendedName>
</protein>
<dbReference type="PANTHER" id="PTHR40593:SF1">
    <property type="entry name" value="PENICILLIN-BINDING PROTEIN ACTIVATOR LPOB"/>
    <property type="match status" value="1"/>
</dbReference>
<keyword evidence="2" id="KW-0732">Signal</keyword>
<evidence type="ECO:0000313" key="3">
    <source>
        <dbReference type="EMBL" id="ASK78633.1"/>
    </source>
</evidence>
<accession>A0A220VFB9</accession>